<name>X1TW38_9ZZZZ</name>
<accession>X1TW38</accession>
<gene>
    <name evidence="1" type="ORF">S12H4_23439</name>
</gene>
<feature type="non-terminal residue" evidence="1">
    <location>
        <position position="70"/>
    </location>
</feature>
<sequence length="70" mass="7716">MSSGNRVKYARNNYHDKNVMLINCFVNWMVDLAPKVGSVVVILLSTSLVMTGIHLKETTPMESSDSTALS</sequence>
<evidence type="ECO:0000313" key="1">
    <source>
        <dbReference type="EMBL" id="GAI84264.1"/>
    </source>
</evidence>
<proteinExistence type="predicted"/>
<dbReference type="EMBL" id="BARW01012451">
    <property type="protein sequence ID" value="GAI84264.1"/>
    <property type="molecule type" value="Genomic_DNA"/>
</dbReference>
<organism evidence="1">
    <name type="scientific">marine sediment metagenome</name>
    <dbReference type="NCBI Taxonomy" id="412755"/>
    <lineage>
        <taxon>unclassified sequences</taxon>
        <taxon>metagenomes</taxon>
        <taxon>ecological metagenomes</taxon>
    </lineage>
</organism>
<protein>
    <submittedName>
        <fullName evidence="1">Uncharacterized protein</fullName>
    </submittedName>
</protein>
<reference evidence="1" key="1">
    <citation type="journal article" date="2014" name="Front. Microbiol.">
        <title>High frequency of phylogenetically diverse reductive dehalogenase-homologous genes in deep subseafloor sedimentary metagenomes.</title>
        <authorList>
            <person name="Kawai M."/>
            <person name="Futagami T."/>
            <person name="Toyoda A."/>
            <person name="Takaki Y."/>
            <person name="Nishi S."/>
            <person name="Hori S."/>
            <person name="Arai W."/>
            <person name="Tsubouchi T."/>
            <person name="Morono Y."/>
            <person name="Uchiyama I."/>
            <person name="Ito T."/>
            <person name="Fujiyama A."/>
            <person name="Inagaki F."/>
            <person name="Takami H."/>
        </authorList>
    </citation>
    <scope>NUCLEOTIDE SEQUENCE</scope>
    <source>
        <strain evidence="1">Expedition CK06-06</strain>
    </source>
</reference>
<comment type="caution">
    <text evidence="1">The sequence shown here is derived from an EMBL/GenBank/DDBJ whole genome shotgun (WGS) entry which is preliminary data.</text>
</comment>
<dbReference type="AlphaFoldDB" id="X1TW38"/>